<dbReference type="InterPro" id="IPR029787">
    <property type="entry name" value="Nucleotide_cyclase"/>
</dbReference>
<protein>
    <recommendedName>
        <fullName evidence="1">diguanylate cyclase</fullName>
        <ecNumber evidence="1">2.7.7.65</ecNumber>
    </recommendedName>
</protein>
<dbReference type="InterPro" id="IPR000160">
    <property type="entry name" value="GGDEF_dom"/>
</dbReference>
<dbReference type="CDD" id="cd01949">
    <property type="entry name" value="GGDEF"/>
    <property type="match status" value="1"/>
</dbReference>
<dbReference type="PROSITE" id="PS50887">
    <property type="entry name" value="GGDEF"/>
    <property type="match status" value="1"/>
</dbReference>
<evidence type="ECO:0000256" key="1">
    <source>
        <dbReference type="ARBA" id="ARBA00012528"/>
    </source>
</evidence>
<feature type="domain" description="GGDEF" evidence="3">
    <location>
        <begin position="210"/>
        <end position="344"/>
    </location>
</feature>
<dbReference type="PANTHER" id="PTHR45138">
    <property type="entry name" value="REGULATORY COMPONENTS OF SENSORY TRANSDUCTION SYSTEM"/>
    <property type="match status" value="1"/>
</dbReference>
<dbReference type="InterPro" id="IPR043128">
    <property type="entry name" value="Rev_trsase/Diguanyl_cyclase"/>
</dbReference>
<evidence type="ECO:0000259" key="3">
    <source>
        <dbReference type="PROSITE" id="PS50887"/>
    </source>
</evidence>
<keyword evidence="5" id="KW-1185">Reference proteome</keyword>
<reference evidence="4 5" key="1">
    <citation type="journal article" date="2014" name="Antonie Van Leeuwenhoek">
        <title>Hyphomonas beringensis sp. nov. and Hyphomonas chukchiensis sp. nov., isolated from surface seawater of the Bering Sea and Chukchi Sea.</title>
        <authorList>
            <person name="Li C."/>
            <person name="Lai Q."/>
            <person name="Li G."/>
            <person name="Dong C."/>
            <person name="Wang J."/>
            <person name="Liao Y."/>
            <person name="Shao Z."/>
        </authorList>
    </citation>
    <scope>NUCLEOTIDE SEQUENCE [LARGE SCALE GENOMIC DNA]</scope>
    <source>
        <strain evidence="4 5">MHS-2</strain>
    </source>
</reference>
<dbReference type="InterPro" id="IPR050469">
    <property type="entry name" value="Diguanylate_Cyclase"/>
</dbReference>
<dbReference type="Gene3D" id="3.30.70.270">
    <property type="match status" value="1"/>
</dbReference>
<dbReference type="STRING" id="1280950.HJO_00190"/>
<comment type="caution">
    <text evidence="4">The sequence shown here is derived from an EMBL/GenBank/DDBJ whole genome shotgun (WGS) entry which is preliminary data.</text>
</comment>
<organism evidence="4 5">
    <name type="scientific">Hyphomonas johnsonii MHS-2</name>
    <dbReference type="NCBI Taxonomy" id="1280950"/>
    <lineage>
        <taxon>Bacteria</taxon>
        <taxon>Pseudomonadati</taxon>
        <taxon>Pseudomonadota</taxon>
        <taxon>Alphaproteobacteria</taxon>
        <taxon>Hyphomonadales</taxon>
        <taxon>Hyphomonadaceae</taxon>
        <taxon>Hyphomonas</taxon>
    </lineage>
</organism>
<proteinExistence type="predicted"/>
<dbReference type="AlphaFoldDB" id="A0A059FTG4"/>
<sequence length="344" mass="37496">MARPGASGESADVYHTAGKVFDLIHRYRTPPTPQTYALWYAYVAGADPLLVARVDELIAAKGELSAYDIETIHWEFVATGADDTDTMNIGDAIEREVESVLGIIQQGVTSNEVYHASLSAVGSRIPEAASGDNLSALVSSLIEDNRRMVETTRELGEGLSESQKQLETLNKELEEVQTQCLRDPLTAVPNRRAFDKRLEENVAEASRTGKKLCVAMADIDHLKKVNEIYGRSAGDAVLKMFGALITRNIKGQDMVARIGGEEFAIILPQTETIAAYNLLIKIKSILKGSDLVLHDGTRISNLTASFGVASLEPGMDARQLVQQADTFLSDAKKAGRDKVKTRSF</sequence>
<comment type="catalytic activity">
    <reaction evidence="2">
        <text>2 GTP = 3',3'-c-di-GMP + 2 diphosphate</text>
        <dbReference type="Rhea" id="RHEA:24898"/>
        <dbReference type="ChEBI" id="CHEBI:33019"/>
        <dbReference type="ChEBI" id="CHEBI:37565"/>
        <dbReference type="ChEBI" id="CHEBI:58805"/>
        <dbReference type="EC" id="2.7.7.65"/>
    </reaction>
</comment>
<dbReference type="PATRIC" id="fig|1280950.3.peg.38"/>
<dbReference type="NCBIfam" id="TIGR00254">
    <property type="entry name" value="GGDEF"/>
    <property type="match status" value="1"/>
</dbReference>
<accession>A0A059FTG4</accession>
<evidence type="ECO:0000256" key="2">
    <source>
        <dbReference type="ARBA" id="ARBA00034247"/>
    </source>
</evidence>
<dbReference type="EMBL" id="ARYK01000001">
    <property type="protein sequence ID" value="KCZ93748.1"/>
    <property type="molecule type" value="Genomic_DNA"/>
</dbReference>
<dbReference type="Pfam" id="PF00990">
    <property type="entry name" value="GGDEF"/>
    <property type="match status" value="1"/>
</dbReference>
<dbReference type="SUPFAM" id="SSF55073">
    <property type="entry name" value="Nucleotide cyclase"/>
    <property type="match status" value="1"/>
</dbReference>
<gene>
    <name evidence="4" type="ORF">HJO_00190</name>
</gene>
<evidence type="ECO:0000313" key="4">
    <source>
        <dbReference type="EMBL" id="KCZ93748.1"/>
    </source>
</evidence>
<evidence type="ECO:0000313" key="5">
    <source>
        <dbReference type="Proteomes" id="UP000025171"/>
    </source>
</evidence>
<dbReference type="Proteomes" id="UP000025171">
    <property type="component" value="Unassembled WGS sequence"/>
</dbReference>
<name>A0A059FTG4_9PROT</name>
<dbReference type="SMART" id="SM00267">
    <property type="entry name" value="GGDEF"/>
    <property type="match status" value="1"/>
</dbReference>
<dbReference type="EC" id="2.7.7.65" evidence="1"/>
<dbReference type="PANTHER" id="PTHR45138:SF9">
    <property type="entry name" value="DIGUANYLATE CYCLASE DGCM-RELATED"/>
    <property type="match status" value="1"/>
</dbReference>
<dbReference type="GO" id="GO:0052621">
    <property type="term" value="F:diguanylate cyclase activity"/>
    <property type="evidence" value="ECO:0007669"/>
    <property type="project" value="UniProtKB-EC"/>
</dbReference>
<dbReference type="eggNOG" id="COG3706">
    <property type="taxonomic scope" value="Bacteria"/>
</dbReference>
<dbReference type="FunFam" id="3.30.70.270:FF:000001">
    <property type="entry name" value="Diguanylate cyclase domain protein"/>
    <property type="match status" value="1"/>
</dbReference>